<dbReference type="PANTHER" id="PTHR42703">
    <property type="entry name" value="NADH DEHYDROGENASE"/>
    <property type="match status" value="1"/>
</dbReference>
<dbReference type="NCBIfam" id="NF009309">
    <property type="entry name" value="PRK12666.1"/>
    <property type="match status" value="1"/>
</dbReference>
<feature type="transmembrane region" description="Helical" evidence="8">
    <location>
        <begin position="244"/>
        <end position="264"/>
    </location>
</feature>
<sequence>MMAMTHLIAAPILLPLLTAAIMLMLGEKHRPLKAKINLFSSLLGLFISVMLLQWTQTTGVPGSIGVYLPGNWQAPFGIVLVVDRLSALMLVLTGVIGVSALLFAMARWDGAGSSFHALFQIQLMGLYGAFLTADLFNLFVFFEVLLAASYGLLLHGSGRARVSSGLHYISINLLASSLFLIGAALIYGVTGTLNMADLAMKIPLVPEADRGLLHAGAGILAVAFLAKAGMWPLNFWLVPAYSSASAPVAAMFAIMTKVGVYTLLRLWTLLFSGQAGASAFFGGDWLIYGGMATMACAGLAIIAAQRLERMASLSILVSAGILLSAIGFAQPNLVGAALFYLVSSTLALSALFMLAELIERSRSANEIPLEDESELLPRPQESLQPPKGINLDDEQKAVVGQVIPWTMAFLGLSFIACALLIIGMPPLSGFIGKLSLIGALLNPLGLGTAAPLPPGTWGLLALLILTGLASLMAFSRLGIQRFWTPEERPSPLLRKLECAPIFLLLGLSIVLTFKAEPLLRYTQATADALNNPQQYVLAVLGTRAVPSPQARADMLEVQP</sequence>
<gene>
    <name evidence="10" type="ORF">ND528_09670</name>
</gene>
<reference evidence="10" key="1">
    <citation type="submission" date="2022-06" db="EMBL/GenBank/DDBJ databases">
        <title>De novo draft assembly of the Pseudomonas mercurotoleraris sp. nov., isolated from the plants rhizosphere.</title>
        <authorList>
            <person name="Robas M."/>
            <person name="Gonzalez D."/>
            <person name="Fernandez V.M."/>
            <person name="Luna L."/>
            <person name="Provanza A."/>
            <person name="Jimenez P.A."/>
        </authorList>
    </citation>
    <scope>NUCLEOTIDE SEQUENCE</scope>
    <source>
        <strain evidence="10">SAICEUPSM</strain>
    </source>
</reference>
<keyword evidence="3" id="KW-1003">Cell membrane</keyword>
<evidence type="ECO:0000256" key="2">
    <source>
        <dbReference type="ARBA" id="ARBA00005346"/>
    </source>
</evidence>
<feature type="transmembrane region" description="Helical" evidence="8">
    <location>
        <begin position="168"/>
        <end position="190"/>
    </location>
</feature>
<keyword evidence="4 7" id="KW-0812">Transmembrane</keyword>
<dbReference type="RefSeq" id="WP_130910239.1">
    <property type="nucleotide sequence ID" value="NZ_JAMSHA010000003.1"/>
</dbReference>
<feature type="transmembrane region" description="Helical" evidence="8">
    <location>
        <begin position="38"/>
        <end position="56"/>
    </location>
</feature>
<name>A0ABT2XT09_9PSED</name>
<evidence type="ECO:0000256" key="3">
    <source>
        <dbReference type="ARBA" id="ARBA00022475"/>
    </source>
</evidence>
<feature type="transmembrane region" description="Helical" evidence="8">
    <location>
        <begin position="6"/>
        <end position="26"/>
    </location>
</feature>
<evidence type="ECO:0000256" key="1">
    <source>
        <dbReference type="ARBA" id="ARBA00004651"/>
    </source>
</evidence>
<dbReference type="InterPro" id="IPR001750">
    <property type="entry name" value="ND/Mrp_TM"/>
</dbReference>
<comment type="caution">
    <text evidence="10">The sequence shown here is derived from an EMBL/GenBank/DDBJ whole genome shotgun (WGS) entry which is preliminary data.</text>
</comment>
<feature type="transmembrane region" description="Helical" evidence="8">
    <location>
        <begin position="402"/>
        <end position="423"/>
    </location>
</feature>
<evidence type="ECO:0000313" key="11">
    <source>
        <dbReference type="Proteomes" id="UP001063475"/>
    </source>
</evidence>
<accession>A0ABT2XT09</accession>
<dbReference type="InterPro" id="IPR050586">
    <property type="entry name" value="CPA3_Na-H_Antiporter_D"/>
</dbReference>
<dbReference type="EMBL" id="JAMSHA010000003">
    <property type="protein sequence ID" value="MCV2221838.1"/>
    <property type="molecule type" value="Genomic_DNA"/>
</dbReference>
<evidence type="ECO:0000256" key="7">
    <source>
        <dbReference type="RuleBase" id="RU000320"/>
    </source>
</evidence>
<feature type="transmembrane region" description="Helical" evidence="8">
    <location>
        <begin position="456"/>
        <end position="475"/>
    </location>
</feature>
<feature type="transmembrane region" description="Helical" evidence="8">
    <location>
        <begin position="211"/>
        <end position="232"/>
    </location>
</feature>
<comment type="similarity">
    <text evidence="2">Belongs to the CPA3 antiporters (TC 2.A.63) subunit D family.</text>
</comment>
<dbReference type="Pfam" id="PF00361">
    <property type="entry name" value="Proton_antipo_M"/>
    <property type="match status" value="1"/>
</dbReference>
<keyword evidence="6 8" id="KW-0472">Membrane</keyword>
<proteinExistence type="inferred from homology"/>
<evidence type="ECO:0000256" key="8">
    <source>
        <dbReference type="SAM" id="Phobius"/>
    </source>
</evidence>
<feature type="transmembrane region" description="Helical" evidence="8">
    <location>
        <begin position="336"/>
        <end position="355"/>
    </location>
</feature>
<dbReference type="Proteomes" id="UP001063475">
    <property type="component" value="Unassembled WGS sequence"/>
</dbReference>
<protein>
    <submittedName>
        <fullName evidence="10">Monovalent cation/H+ antiporter subunit D</fullName>
    </submittedName>
</protein>
<evidence type="ECO:0000259" key="9">
    <source>
        <dbReference type="Pfam" id="PF00361"/>
    </source>
</evidence>
<evidence type="ECO:0000256" key="6">
    <source>
        <dbReference type="ARBA" id="ARBA00023136"/>
    </source>
</evidence>
<feature type="domain" description="NADH:quinone oxidoreductase/Mrp antiporter transmembrane" evidence="9">
    <location>
        <begin position="134"/>
        <end position="363"/>
    </location>
</feature>
<feature type="transmembrane region" description="Helical" evidence="8">
    <location>
        <begin position="285"/>
        <end position="304"/>
    </location>
</feature>
<evidence type="ECO:0000256" key="4">
    <source>
        <dbReference type="ARBA" id="ARBA00022692"/>
    </source>
</evidence>
<organism evidence="10 11">
    <name type="scientific">Pseudomonas mercuritolerans</name>
    <dbReference type="NCBI Taxonomy" id="2951809"/>
    <lineage>
        <taxon>Bacteria</taxon>
        <taxon>Pseudomonadati</taxon>
        <taxon>Pseudomonadota</taxon>
        <taxon>Gammaproteobacteria</taxon>
        <taxon>Pseudomonadales</taxon>
        <taxon>Pseudomonadaceae</taxon>
        <taxon>Pseudomonas</taxon>
    </lineage>
</organism>
<keyword evidence="5 8" id="KW-1133">Transmembrane helix</keyword>
<feature type="transmembrane region" description="Helical" evidence="8">
    <location>
        <begin position="125"/>
        <end position="148"/>
    </location>
</feature>
<evidence type="ECO:0000256" key="5">
    <source>
        <dbReference type="ARBA" id="ARBA00022989"/>
    </source>
</evidence>
<keyword evidence="11" id="KW-1185">Reference proteome</keyword>
<evidence type="ECO:0000313" key="10">
    <source>
        <dbReference type="EMBL" id="MCV2221838.1"/>
    </source>
</evidence>
<feature type="transmembrane region" description="Helical" evidence="8">
    <location>
        <begin position="310"/>
        <end position="329"/>
    </location>
</feature>
<dbReference type="PANTHER" id="PTHR42703:SF1">
    <property type="entry name" value="NA(+)_H(+) ANTIPORTER SUBUNIT D1"/>
    <property type="match status" value="1"/>
</dbReference>
<comment type="subcellular location">
    <subcellularLocation>
        <location evidence="1">Cell membrane</location>
        <topology evidence="1">Multi-pass membrane protein</topology>
    </subcellularLocation>
    <subcellularLocation>
        <location evidence="7">Membrane</location>
        <topology evidence="7">Multi-pass membrane protein</topology>
    </subcellularLocation>
</comment>
<feature type="transmembrane region" description="Helical" evidence="8">
    <location>
        <begin position="76"/>
        <end position="104"/>
    </location>
</feature>